<evidence type="ECO:0000256" key="1">
    <source>
        <dbReference type="PROSITE-ProRule" id="PRU00285"/>
    </source>
</evidence>
<comment type="caution">
    <text evidence="4">The sequence shown here is derived from an EMBL/GenBank/DDBJ whole genome shotgun (WGS) entry which is preliminary data.</text>
</comment>
<dbReference type="AlphaFoldDB" id="A0A3S0XVH8"/>
<proteinExistence type="inferred from homology"/>
<dbReference type="PROSITE" id="PS01031">
    <property type="entry name" value="SHSP"/>
    <property type="match status" value="1"/>
</dbReference>
<dbReference type="Pfam" id="PF00011">
    <property type="entry name" value="HSP20"/>
    <property type="match status" value="1"/>
</dbReference>
<keyword evidence="5" id="KW-1185">Reference proteome</keyword>
<dbReference type="InterPro" id="IPR008978">
    <property type="entry name" value="HSP20-like_chaperone"/>
</dbReference>
<protein>
    <recommendedName>
        <fullName evidence="3">SHSP domain-containing protein</fullName>
    </recommendedName>
</protein>
<organism evidence="4 5">
    <name type="scientific">Chlorogloeopsis fritschii PCC 6912</name>
    <dbReference type="NCBI Taxonomy" id="211165"/>
    <lineage>
        <taxon>Bacteria</taxon>
        <taxon>Bacillati</taxon>
        <taxon>Cyanobacteriota</taxon>
        <taxon>Cyanophyceae</taxon>
        <taxon>Nostocales</taxon>
        <taxon>Chlorogloeopsidaceae</taxon>
        <taxon>Chlorogloeopsis</taxon>
    </lineage>
</organism>
<evidence type="ECO:0000313" key="4">
    <source>
        <dbReference type="EMBL" id="RUR78755.1"/>
    </source>
</evidence>
<evidence type="ECO:0000256" key="2">
    <source>
        <dbReference type="RuleBase" id="RU003616"/>
    </source>
</evidence>
<gene>
    <name evidence="4" type="ORF">PCC6912_35200</name>
</gene>
<accession>A0A3S0XVH8</accession>
<dbReference type="Proteomes" id="UP000268857">
    <property type="component" value="Unassembled WGS sequence"/>
</dbReference>
<comment type="similarity">
    <text evidence="1 2">Belongs to the small heat shock protein (HSP20) family.</text>
</comment>
<dbReference type="EMBL" id="RSCJ01000014">
    <property type="protein sequence ID" value="RUR78755.1"/>
    <property type="molecule type" value="Genomic_DNA"/>
</dbReference>
<dbReference type="Gene3D" id="2.60.40.790">
    <property type="match status" value="1"/>
</dbReference>
<feature type="domain" description="SHSP" evidence="3">
    <location>
        <begin position="39"/>
        <end position="148"/>
    </location>
</feature>
<dbReference type="STRING" id="211165.GCA_000317285_02196"/>
<dbReference type="InterPro" id="IPR002068">
    <property type="entry name" value="A-crystallin/Hsp20_dom"/>
</dbReference>
<evidence type="ECO:0000259" key="3">
    <source>
        <dbReference type="PROSITE" id="PS01031"/>
    </source>
</evidence>
<evidence type="ECO:0000313" key="5">
    <source>
        <dbReference type="Proteomes" id="UP000268857"/>
    </source>
</evidence>
<dbReference type="CDD" id="cd06464">
    <property type="entry name" value="ACD_sHsps-like"/>
    <property type="match status" value="1"/>
</dbReference>
<dbReference type="RefSeq" id="WP_016878883.1">
    <property type="nucleotide sequence ID" value="NZ_AJLN01000065.1"/>
</dbReference>
<dbReference type="OrthoDB" id="456927at2"/>
<dbReference type="SUPFAM" id="SSF49764">
    <property type="entry name" value="HSP20-like chaperones"/>
    <property type="match status" value="1"/>
</dbReference>
<reference evidence="4 5" key="1">
    <citation type="journal article" date="2019" name="Genome Biol. Evol.">
        <title>Day and night: Metabolic profiles and evolutionary relationships of six axenic non-marine cyanobacteria.</title>
        <authorList>
            <person name="Will S.E."/>
            <person name="Henke P."/>
            <person name="Boedeker C."/>
            <person name="Huang S."/>
            <person name="Brinkmann H."/>
            <person name="Rohde M."/>
            <person name="Jarek M."/>
            <person name="Friedl T."/>
            <person name="Seufert S."/>
            <person name="Schumacher M."/>
            <person name="Overmann J."/>
            <person name="Neumann-Schaal M."/>
            <person name="Petersen J."/>
        </authorList>
    </citation>
    <scope>NUCLEOTIDE SEQUENCE [LARGE SCALE GENOMIC DNA]</scope>
    <source>
        <strain evidence="4 5">PCC 6912</strain>
    </source>
</reference>
<name>A0A3S0XVH8_CHLFR</name>
<sequence>MLTSWQILQRLSIFEQYLYSVIREFLYSYGEDTIWIYEGGTTSGVSTIEIEETDTEIIIQADISDIEAENLEVQVSPETALIKGKEVTLTEIFSSFDFEFCPSQFQIVIPLPSLIQPHATIAEFNDGILKLTFQKSYNKKRLIKVKIFDTKDYAPEPSLAVDAALGMNWDKLSLVFSPSEQCVGSINNAKSS</sequence>